<organism evidence="3 4">
    <name type="scientific">Herbaspirillum frisingense</name>
    <dbReference type="NCBI Taxonomy" id="92645"/>
    <lineage>
        <taxon>Bacteria</taxon>
        <taxon>Pseudomonadati</taxon>
        <taxon>Pseudomonadota</taxon>
        <taxon>Betaproteobacteria</taxon>
        <taxon>Burkholderiales</taxon>
        <taxon>Oxalobacteraceae</taxon>
        <taxon>Herbaspirillum</taxon>
    </lineage>
</organism>
<sequence>MKRIALALLLLLIAPAPFAQALDSAEWWNYEGSRDGHPYAVRLDMGLRRIFPVSGFPYVVVTGVAYPSGRADGLPDLDDQNRLDGISEALAAAIARKTRSIYAGTAAGGREQRNYIYVSDPNGLEELIAGIYARLCRGCKTSTQIRADAAWTVYRDFLFPDEETRRRYGLRAY</sequence>
<evidence type="ECO:0000313" key="4">
    <source>
        <dbReference type="Proteomes" id="UP000462435"/>
    </source>
</evidence>
<gene>
    <name evidence="3" type="ORF">GAK35_03593</name>
</gene>
<dbReference type="InterPro" id="IPR016097">
    <property type="entry name" value="DUF695"/>
</dbReference>
<reference evidence="4" key="1">
    <citation type="journal article" date="2020" name="MBio">
        <title>Horizontal gene transfer to a defensive symbiont with a reduced genome amongst a multipartite beetle microbiome.</title>
        <authorList>
            <person name="Waterworth S.C."/>
            <person name="Florez L.V."/>
            <person name="Rees E.R."/>
            <person name="Hertweck C."/>
            <person name="Kaltenpoth M."/>
            <person name="Kwan J.C."/>
        </authorList>
    </citation>
    <scope>NUCLEOTIDE SEQUENCE [LARGE SCALE GENOMIC DNA]</scope>
</reference>
<name>A0A7V8JSQ9_9BURK</name>
<proteinExistence type="predicted"/>
<dbReference type="Proteomes" id="UP000462435">
    <property type="component" value="Unassembled WGS sequence"/>
</dbReference>
<dbReference type="EMBL" id="WNDX01000145">
    <property type="protein sequence ID" value="KAF1040229.1"/>
    <property type="molecule type" value="Genomic_DNA"/>
</dbReference>
<evidence type="ECO:0000259" key="2">
    <source>
        <dbReference type="Pfam" id="PF05117"/>
    </source>
</evidence>
<dbReference type="Pfam" id="PF05117">
    <property type="entry name" value="DUF695"/>
    <property type="match status" value="1"/>
</dbReference>
<keyword evidence="1" id="KW-0732">Signal</keyword>
<comment type="caution">
    <text evidence="3">The sequence shown here is derived from an EMBL/GenBank/DDBJ whole genome shotgun (WGS) entry which is preliminary data.</text>
</comment>
<dbReference type="AlphaFoldDB" id="A0A7V8JSQ9"/>
<evidence type="ECO:0000256" key="1">
    <source>
        <dbReference type="SAM" id="SignalP"/>
    </source>
</evidence>
<protein>
    <recommendedName>
        <fullName evidence="2">DUF695 domain-containing protein</fullName>
    </recommendedName>
</protein>
<evidence type="ECO:0000313" key="3">
    <source>
        <dbReference type="EMBL" id="KAF1040229.1"/>
    </source>
</evidence>
<accession>A0A7V8JSQ9</accession>
<feature type="domain" description="DUF695" evidence="2">
    <location>
        <begin position="26"/>
        <end position="159"/>
    </location>
</feature>
<feature type="chain" id="PRO_5031075885" description="DUF695 domain-containing protein" evidence="1">
    <location>
        <begin position="22"/>
        <end position="173"/>
    </location>
</feature>
<feature type="signal peptide" evidence="1">
    <location>
        <begin position="1"/>
        <end position="21"/>
    </location>
</feature>